<reference evidence="3" key="1">
    <citation type="submission" date="2019-12" db="EMBL/GenBank/DDBJ databases">
        <title>Genome sequencing and annotation of Brassica cretica.</title>
        <authorList>
            <person name="Studholme D.J."/>
            <person name="Sarris P."/>
        </authorList>
    </citation>
    <scope>NUCLEOTIDE SEQUENCE</scope>
    <source>
        <strain evidence="3">PFS-109/04</strain>
        <tissue evidence="3">Leaf</tissue>
    </source>
</reference>
<organism evidence="3 4">
    <name type="scientific">Brassica cretica</name>
    <name type="common">Mustard</name>
    <dbReference type="NCBI Taxonomy" id="69181"/>
    <lineage>
        <taxon>Eukaryota</taxon>
        <taxon>Viridiplantae</taxon>
        <taxon>Streptophyta</taxon>
        <taxon>Embryophyta</taxon>
        <taxon>Tracheophyta</taxon>
        <taxon>Spermatophyta</taxon>
        <taxon>Magnoliopsida</taxon>
        <taxon>eudicotyledons</taxon>
        <taxon>Gunneridae</taxon>
        <taxon>Pentapetalae</taxon>
        <taxon>rosids</taxon>
        <taxon>malvids</taxon>
        <taxon>Brassicales</taxon>
        <taxon>Brassicaceae</taxon>
        <taxon>Brassiceae</taxon>
        <taxon>Brassica</taxon>
    </lineage>
</organism>
<dbReference type="EMBL" id="QGKX02000996">
    <property type="protein sequence ID" value="KAF3554045.1"/>
    <property type="molecule type" value="Genomic_DNA"/>
</dbReference>
<evidence type="ECO:0000313" key="4">
    <source>
        <dbReference type="Proteomes" id="UP000712600"/>
    </source>
</evidence>
<protein>
    <recommendedName>
        <fullName evidence="2">Zinc finger PMZ-type domain-containing protein</fullName>
    </recommendedName>
</protein>
<dbReference type="InterPro" id="IPR006564">
    <property type="entry name" value="Znf_PMZ"/>
</dbReference>
<feature type="compositionally biased region" description="Basic and acidic residues" evidence="1">
    <location>
        <begin position="414"/>
        <end position="428"/>
    </location>
</feature>
<name>A0A8S9QXL6_BRACR</name>
<dbReference type="AlphaFoldDB" id="A0A8S9QXL6"/>
<sequence>MDNKCKWSVRAEGLSGSTYFIIKKYVADHTSAASSMNNGGRTASAKTIGSLIMHRYDGVKEGPKANDIIQIMRMKHGCEISKSLAWDARQYAISLVRGIPEQSFGKNLKYLHMLKEANPGTYTFYETGVDGKFRFLFVSFGQSVQGFHTEHMLKEANPGTHTFYETDVDGKFRFLFVSFGQSVRKGVVGFIAKASKAYKVVDFKKRFQALCNISPPIGKYLADADVTKWAHCQVQGYKYDIRTTNPALRSPREKHTKPLTIAIEKKIDRRINKGKTFLVQPVNEDRFLVRGDTIDCLVDLDRRTCSCGKYDLLKIPGRHAIKAGLTVGRAPSSLTDDMYTTSTWRTAYQETISPIGVPEDSWVVPDTVRNANVLAPESRRGAGRRRKRRYEIVEDKLRSSEGAQEKKRHMFSRCGEENHNKATCDRAI</sequence>
<accession>A0A8S9QXL6</accession>
<dbReference type="GO" id="GO:0008270">
    <property type="term" value="F:zinc ion binding"/>
    <property type="evidence" value="ECO:0007669"/>
    <property type="project" value="InterPro"/>
</dbReference>
<dbReference type="PANTHER" id="PTHR31973">
    <property type="entry name" value="POLYPROTEIN, PUTATIVE-RELATED"/>
    <property type="match status" value="1"/>
</dbReference>
<evidence type="ECO:0000259" key="2">
    <source>
        <dbReference type="SMART" id="SM00575"/>
    </source>
</evidence>
<dbReference type="SMART" id="SM00575">
    <property type="entry name" value="ZnF_PMZ"/>
    <property type="match status" value="1"/>
</dbReference>
<dbReference type="Proteomes" id="UP000712600">
    <property type="component" value="Unassembled WGS sequence"/>
</dbReference>
<evidence type="ECO:0000313" key="3">
    <source>
        <dbReference type="EMBL" id="KAF3554045.1"/>
    </source>
</evidence>
<evidence type="ECO:0000256" key="1">
    <source>
        <dbReference type="SAM" id="MobiDB-lite"/>
    </source>
</evidence>
<feature type="region of interest" description="Disordered" evidence="1">
    <location>
        <begin position="398"/>
        <end position="428"/>
    </location>
</feature>
<dbReference type="PANTHER" id="PTHR31973:SF129">
    <property type="entry name" value="SWIM-TYPE DOMAIN-CONTAINING PROTEIN"/>
    <property type="match status" value="1"/>
</dbReference>
<feature type="domain" description="Zinc finger PMZ-type" evidence="2">
    <location>
        <begin position="303"/>
        <end position="330"/>
    </location>
</feature>
<comment type="caution">
    <text evidence="3">The sequence shown here is derived from an EMBL/GenBank/DDBJ whole genome shotgun (WGS) entry which is preliminary data.</text>
</comment>
<proteinExistence type="predicted"/>
<gene>
    <name evidence="3" type="ORF">F2Q69_00012043</name>
</gene>